<accession>A0A2P2MS48</accession>
<sequence length="13" mass="1483">MSLIIGFVYHLSC</sequence>
<name>A0A2P2MS48_RHIMU</name>
<organism evidence="1">
    <name type="scientific">Rhizophora mucronata</name>
    <name type="common">Asiatic mangrove</name>
    <dbReference type="NCBI Taxonomy" id="61149"/>
    <lineage>
        <taxon>Eukaryota</taxon>
        <taxon>Viridiplantae</taxon>
        <taxon>Streptophyta</taxon>
        <taxon>Embryophyta</taxon>
        <taxon>Tracheophyta</taxon>
        <taxon>Spermatophyta</taxon>
        <taxon>Magnoliopsida</taxon>
        <taxon>eudicotyledons</taxon>
        <taxon>Gunneridae</taxon>
        <taxon>Pentapetalae</taxon>
        <taxon>rosids</taxon>
        <taxon>fabids</taxon>
        <taxon>Malpighiales</taxon>
        <taxon>Rhizophoraceae</taxon>
        <taxon>Rhizophora</taxon>
    </lineage>
</organism>
<evidence type="ECO:0000313" key="1">
    <source>
        <dbReference type="EMBL" id="MBX33025.1"/>
    </source>
</evidence>
<dbReference type="EMBL" id="GGEC01052541">
    <property type="protein sequence ID" value="MBX33025.1"/>
    <property type="molecule type" value="Transcribed_RNA"/>
</dbReference>
<proteinExistence type="predicted"/>
<protein>
    <submittedName>
        <fullName evidence="1">Uncharacterized protein</fullName>
    </submittedName>
</protein>
<reference evidence="1" key="1">
    <citation type="submission" date="2018-02" db="EMBL/GenBank/DDBJ databases">
        <title>Rhizophora mucronata_Transcriptome.</title>
        <authorList>
            <person name="Meera S.P."/>
            <person name="Sreeshan A."/>
            <person name="Augustine A."/>
        </authorList>
    </citation>
    <scope>NUCLEOTIDE SEQUENCE</scope>
    <source>
        <tissue evidence="1">Leaf</tissue>
    </source>
</reference>